<dbReference type="PANTHER" id="PTHR34582">
    <property type="entry name" value="UPF0702 TRANSMEMBRANE PROTEIN YCAP"/>
    <property type="match status" value="1"/>
</dbReference>
<evidence type="ECO:0000259" key="8">
    <source>
        <dbReference type="Pfam" id="PF04239"/>
    </source>
</evidence>
<dbReference type="KEGG" id="scia:HUG15_12285"/>
<dbReference type="AlphaFoldDB" id="A0A7T6Z3V8"/>
<keyword evidence="6 7" id="KW-0472">Membrane</keyword>
<evidence type="ECO:0000256" key="4">
    <source>
        <dbReference type="ARBA" id="ARBA00022692"/>
    </source>
</evidence>
<dbReference type="InterPro" id="IPR023090">
    <property type="entry name" value="UPF0702_alpha/beta_dom_sf"/>
</dbReference>
<evidence type="ECO:0000256" key="2">
    <source>
        <dbReference type="ARBA" id="ARBA00006448"/>
    </source>
</evidence>
<evidence type="ECO:0000313" key="10">
    <source>
        <dbReference type="Proteomes" id="UP000595823"/>
    </source>
</evidence>
<evidence type="ECO:0000256" key="5">
    <source>
        <dbReference type="ARBA" id="ARBA00022989"/>
    </source>
</evidence>
<organism evidence="9 10">
    <name type="scientific">Salicibibacter cibarius</name>
    <dbReference type="NCBI Taxonomy" id="2743000"/>
    <lineage>
        <taxon>Bacteria</taxon>
        <taxon>Bacillati</taxon>
        <taxon>Bacillota</taxon>
        <taxon>Bacilli</taxon>
        <taxon>Bacillales</taxon>
        <taxon>Bacillaceae</taxon>
        <taxon>Salicibibacter</taxon>
    </lineage>
</organism>
<accession>A0A7T6Z3V8</accession>
<evidence type="ECO:0000256" key="3">
    <source>
        <dbReference type="ARBA" id="ARBA00022475"/>
    </source>
</evidence>
<evidence type="ECO:0000256" key="6">
    <source>
        <dbReference type="ARBA" id="ARBA00023136"/>
    </source>
</evidence>
<dbReference type="Proteomes" id="UP000595823">
    <property type="component" value="Chromosome"/>
</dbReference>
<dbReference type="InterPro" id="IPR007353">
    <property type="entry name" value="DUF421"/>
</dbReference>
<evidence type="ECO:0000313" key="9">
    <source>
        <dbReference type="EMBL" id="QQK76257.1"/>
    </source>
</evidence>
<dbReference type="Pfam" id="PF04239">
    <property type="entry name" value="DUF421"/>
    <property type="match status" value="1"/>
</dbReference>
<gene>
    <name evidence="9" type="ORF">HUG15_12285</name>
</gene>
<reference evidence="9 10" key="1">
    <citation type="submission" date="2020-06" db="EMBL/GenBank/DDBJ databases">
        <title>Genomic analysis of Salicibibacter sp. NKC5-3.</title>
        <authorList>
            <person name="Oh Y.J."/>
        </authorList>
    </citation>
    <scope>NUCLEOTIDE SEQUENCE [LARGE SCALE GENOMIC DNA]</scope>
    <source>
        <strain evidence="9 10">NKC5-3</strain>
    </source>
</reference>
<dbReference type="RefSeq" id="WP_200123390.1">
    <property type="nucleotide sequence ID" value="NZ_CP054705.1"/>
</dbReference>
<name>A0A7T6Z3V8_9BACI</name>
<feature type="domain" description="YetF C-terminal" evidence="8">
    <location>
        <begin position="76"/>
        <end position="206"/>
    </location>
</feature>
<sequence length="223" mass="25538">MFIVEIIVLFLLTLFIIRMFGHSAFSQITPHDLVAVFFLVIIATAPIEINTLLQSILGVITVGVLHYSMARLSLLRKFHHLVVGEPVIFIKHGKIIKSNLKKNRYSLIELLSSLRSKGYLDIKNIQYAILEPFGDLSVVLKEDVHPVTRKDLNVDVEKAGFPITVVVEGIIQHENLKLLYRDERWLRSQLNEKGYKKLEDVFFATVWDKNHQVMVDDGKGYNA</sequence>
<proteinExistence type="inferred from homology"/>
<keyword evidence="5 7" id="KW-1133">Transmembrane helix</keyword>
<dbReference type="GO" id="GO:0005886">
    <property type="term" value="C:plasma membrane"/>
    <property type="evidence" value="ECO:0007669"/>
    <property type="project" value="UniProtKB-SubCell"/>
</dbReference>
<dbReference type="Gene3D" id="3.30.240.20">
    <property type="entry name" value="bsu07140 like domains"/>
    <property type="match status" value="2"/>
</dbReference>
<keyword evidence="4 7" id="KW-0812">Transmembrane</keyword>
<comment type="similarity">
    <text evidence="2">Belongs to the UPF0702 family.</text>
</comment>
<comment type="subcellular location">
    <subcellularLocation>
        <location evidence="1">Cell membrane</location>
        <topology evidence="1">Multi-pass membrane protein</topology>
    </subcellularLocation>
</comment>
<keyword evidence="3" id="KW-1003">Cell membrane</keyword>
<evidence type="ECO:0000256" key="7">
    <source>
        <dbReference type="SAM" id="Phobius"/>
    </source>
</evidence>
<feature type="transmembrane region" description="Helical" evidence="7">
    <location>
        <begin position="36"/>
        <end position="67"/>
    </location>
</feature>
<protein>
    <submittedName>
        <fullName evidence="9">DUF421 domain-containing protein</fullName>
    </submittedName>
</protein>
<evidence type="ECO:0000256" key="1">
    <source>
        <dbReference type="ARBA" id="ARBA00004651"/>
    </source>
</evidence>
<dbReference type="EMBL" id="CP054705">
    <property type="protein sequence ID" value="QQK76257.1"/>
    <property type="molecule type" value="Genomic_DNA"/>
</dbReference>
<dbReference type="PANTHER" id="PTHR34582:SF5">
    <property type="entry name" value="UPF0702 TRANSMEMBRANE PROTEIN YETF"/>
    <property type="match status" value="1"/>
</dbReference>
<keyword evidence="10" id="KW-1185">Reference proteome</keyword>